<dbReference type="RefSeq" id="WP_013314641.1">
    <property type="nucleotide sequence ID" value="NC_014484.1"/>
</dbReference>
<gene>
    <name evidence="1" type="ordered locus">STHERM_c18670</name>
</gene>
<evidence type="ECO:0000313" key="2">
    <source>
        <dbReference type="Proteomes" id="UP000001296"/>
    </source>
</evidence>
<dbReference type="PaxDb" id="665571-STHERM_c18670"/>
<reference evidence="1 2" key="2">
    <citation type="journal article" date="2010" name="J. Bacteriol.">
        <title>Genome sequence of the polysaccharide-degrading, thermophilic anaerobe Spirochaeta thermophila DSM 6192.</title>
        <authorList>
            <person name="Angelov A."/>
            <person name="Liebl S."/>
            <person name="Ballschmiter M."/>
            <person name="Bomeke M."/>
            <person name="Lehmann R."/>
            <person name="Liesegang H."/>
            <person name="Daniel R."/>
            <person name="Liebl W."/>
        </authorList>
    </citation>
    <scope>NUCLEOTIDE SEQUENCE [LARGE SCALE GENOMIC DNA]</scope>
    <source>
        <strain evidence="2">ATCC 49972 / DSM 6192 / RI 19.B1</strain>
    </source>
</reference>
<dbReference type="EMBL" id="CP001698">
    <property type="protein sequence ID" value="ADN02802.1"/>
    <property type="molecule type" value="Genomic_DNA"/>
</dbReference>
<dbReference type="eggNOG" id="COG2849">
    <property type="taxonomic scope" value="Bacteria"/>
</dbReference>
<evidence type="ECO:0000313" key="1">
    <source>
        <dbReference type="EMBL" id="ADN02802.1"/>
    </source>
</evidence>
<dbReference type="KEGG" id="sta:STHERM_c18670"/>
<accession>E0RPM0</accession>
<dbReference type="HOGENOM" id="CLU_1766874_0_0_12"/>
<protein>
    <submittedName>
        <fullName evidence="1">Uncharacterized protein</fullName>
    </submittedName>
</protein>
<dbReference type="Proteomes" id="UP000001296">
    <property type="component" value="Chromosome"/>
</dbReference>
<name>E0RPM0_WINT6</name>
<sequence>MNRTGLVIALVVLLGGAFPLVGQERMNPVDENDDGVEDQWLELGEEDTFWFVYDTNYDGTVDYRAQMDEEGRKLYEEMDYNLDGRMDDFYYYEKGILIREEVDTNFDDVIDLWVFLEDGVFVRRYEQDTDFDGEIDLVKDYAAEEGE</sequence>
<dbReference type="AlphaFoldDB" id="E0RPM0"/>
<reference key="1">
    <citation type="submission" date="2009-08" db="EMBL/GenBank/DDBJ databases">
        <title>The genome sequence of Spirochaeta thermophila DSM6192.</title>
        <authorList>
            <person name="Angelov A."/>
            <person name="Mientus M."/>
            <person name="Wittenberg S."/>
            <person name="Lehmann R."/>
            <person name="Liesegang H."/>
            <person name="Daniel R."/>
            <person name="Liebl W."/>
        </authorList>
    </citation>
    <scope>NUCLEOTIDE SEQUENCE</scope>
    <source>
        <strain>DSM 6192</strain>
    </source>
</reference>
<organism evidence="1 2">
    <name type="scientific">Winmispira thermophila (strain ATCC 49972 / DSM 6192 / RI 19.B1)</name>
    <name type="common">Spirochaeta thermophila</name>
    <dbReference type="NCBI Taxonomy" id="665571"/>
    <lineage>
        <taxon>Bacteria</taxon>
        <taxon>Pseudomonadati</taxon>
        <taxon>Spirochaetota</taxon>
        <taxon>Spirochaetia</taxon>
        <taxon>Winmispirales</taxon>
        <taxon>Winmispiraceae</taxon>
        <taxon>Winmispira</taxon>
    </lineage>
</organism>
<proteinExistence type="predicted"/>